<evidence type="ECO:0000313" key="1">
    <source>
        <dbReference type="EMBL" id="JAC83478.1"/>
    </source>
</evidence>
<gene>
    <name evidence="1" type="ORF">TSPGSL018_3256</name>
</gene>
<accession>A0A061SGR6</accession>
<dbReference type="EMBL" id="GBEZ01001497">
    <property type="protein sequence ID" value="JAC83478.1"/>
    <property type="molecule type" value="Transcribed_RNA"/>
</dbReference>
<dbReference type="AlphaFoldDB" id="A0A061SGR6"/>
<protein>
    <submittedName>
        <fullName evidence="1">Uncharacterized protein</fullName>
    </submittedName>
</protein>
<reference evidence="1" key="1">
    <citation type="submission" date="2014-05" db="EMBL/GenBank/DDBJ databases">
        <title>The transcriptome of the halophilic microalga Tetraselmis sp. GSL018 isolated from the Great Salt Lake, Utah.</title>
        <authorList>
            <person name="Jinkerson R.E."/>
            <person name="D'Adamo S."/>
            <person name="Posewitz M.C."/>
        </authorList>
    </citation>
    <scope>NUCLEOTIDE SEQUENCE</scope>
    <source>
        <strain evidence="1">GSL018</strain>
    </source>
</reference>
<sequence length="158" mass="16294">MPSTSCRARRSCETGERGAGRNACKEAAALVKAIVWPASGRSEGERSASRGHRRAHRWLWPPSHWDVPLASRGAPVALRAACSAACPGEGMVCAGEKGGDALGWLRGLLPGAADQLQQDDCGSCAPPEGGGSCDDVKPRAGLDHLERLVGAGGGRVAM</sequence>
<proteinExistence type="predicted"/>
<name>A0A061SGR6_9CHLO</name>
<organism evidence="1">
    <name type="scientific">Tetraselmis sp. GSL018</name>
    <dbReference type="NCBI Taxonomy" id="582737"/>
    <lineage>
        <taxon>Eukaryota</taxon>
        <taxon>Viridiplantae</taxon>
        <taxon>Chlorophyta</taxon>
        <taxon>core chlorophytes</taxon>
        <taxon>Chlorodendrophyceae</taxon>
        <taxon>Chlorodendrales</taxon>
        <taxon>Chlorodendraceae</taxon>
        <taxon>Tetraselmis</taxon>
    </lineage>
</organism>